<reference evidence="3" key="2">
    <citation type="journal article" date="2018" name="BMC Genomics">
        <title>Genomic insights into host adaptation between the wheat stripe rust pathogen (Puccinia striiformis f. sp. tritici) and the barley stripe rust pathogen (Puccinia striiformis f. sp. hordei).</title>
        <authorList>
            <person name="Xia C."/>
            <person name="Wang M."/>
            <person name="Yin C."/>
            <person name="Cornejo O.E."/>
            <person name="Hulbert S.H."/>
            <person name="Chen X."/>
        </authorList>
    </citation>
    <scope>NUCLEOTIDE SEQUENCE [LARGE SCALE GENOMIC DNA]</scope>
    <source>
        <strain evidence="3">93TX-2</strain>
    </source>
</reference>
<dbReference type="Proteomes" id="UP000238274">
    <property type="component" value="Unassembled WGS sequence"/>
</dbReference>
<reference evidence="3" key="3">
    <citation type="journal article" date="2018" name="Mol. Plant Microbe Interact.">
        <title>Genome sequence resources for the wheat stripe rust pathogen (Puccinia striiformis f. sp. tritici) and the barley stripe rust pathogen (Puccinia striiformis f. sp. hordei).</title>
        <authorList>
            <person name="Xia C."/>
            <person name="Wang M."/>
            <person name="Yin C."/>
            <person name="Cornejo O.E."/>
            <person name="Hulbert S.H."/>
            <person name="Chen X."/>
        </authorList>
    </citation>
    <scope>NUCLEOTIDE SEQUENCE [LARGE SCALE GENOMIC DNA]</scope>
    <source>
        <strain evidence="3">93TX-2</strain>
    </source>
</reference>
<keyword evidence="3" id="KW-1185">Reference proteome</keyword>
<dbReference type="VEuPathDB" id="FungiDB:PSHT_06715"/>
<evidence type="ECO:0000313" key="3">
    <source>
        <dbReference type="Proteomes" id="UP000238274"/>
    </source>
</evidence>
<reference evidence="2 3" key="1">
    <citation type="submission" date="2017-12" db="EMBL/GenBank/DDBJ databases">
        <title>Gene loss provides genomic basis for host adaptation in cereal stripe rust fungi.</title>
        <authorList>
            <person name="Xia C."/>
        </authorList>
    </citation>
    <scope>NUCLEOTIDE SEQUENCE [LARGE SCALE GENOMIC DNA]</scope>
    <source>
        <strain evidence="2 3">93TX-2</strain>
    </source>
</reference>
<accession>A0A2S4W4Q6</accession>
<sequence>MFISARIKTRIREREGSSRVVEYEAKRAQAYQQTESKSSSSNDAGTSTKNHWLVIAHTSRPKTLIKRVGVLDQSKAIAAD</sequence>
<name>A0A2S4W4Q6_9BASI</name>
<gene>
    <name evidence="2" type="ORF">PSHT_06715</name>
</gene>
<evidence type="ECO:0000256" key="1">
    <source>
        <dbReference type="SAM" id="MobiDB-lite"/>
    </source>
</evidence>
<feature type="region of interest" description="Disordered" evidence="1">
    <location>
        <begin position="26"/>
        <end position="47"/>
    </location>
</feature>
<evidence type="ECO:0000313" key="2">
    <source>
        <dbReference type="EMBL" id="POW16750.1"/>
    </source>
</evidence>
<dbReference type="EMBL" id="PKSM01000078">
    <property type="protein sequence ID" value="POW16750.1"/>
    <property type="molecule type" value="Genomic_DNA"/>
</dbReference>
<proteinExistence type="predicted"/>
<comment type="caution">
    <text evidence="2">The sequence shown here is derived from an EMBL/GenBank/DDBJ whole genome shotgun (WGS) entry which is preliminary data.</text>
</comment>
<protein>
    <submittedName>
        <fullName evidence="2">Uncharacterized protein</fullName>
    </submittedName>
</protein>
<dbReference type="AlphaFoldDB" id="A0A2S4W4Q6"/>
<organism evidence="2 3">
    <name type="scientific">Puccinia striiformis</name>
    <dbReference type="NCBI Taxonomy" id="27350"/>
    <lineage>
        <taxon>Eukaryota</taxon>
        <taxon>Fungi</taxon>
        <taxon>Dikarya</taxon>
        <taxon>Basidiomycota</taxon>
        <taxon>Pucciniomycotina</taxon>
        <taxon>Pucciniomycetes</taxon>
        <taxon>Pucciniales</taxon>
        <taxon>Pucciniaceae</taxon>
        <taxon>Puccinia</taxon>
    </lineage>
</organism>
<feature type="compositionally biased region" description="Polar residues" evidence="1">
    <location>
        <begin position="30"/>
        <end position="47"/>
    </location>
</feature>